<evidence type="ECO:0000313" key="7">
    <source>
        <dbReference type="Proteomes" id="UP000001861"/>
    </source>
</evidence>
<feature type="repeat" description="ANK" evidence="3">
    <location>
        <begin position="555"/>
        <end position="577"/>
    </location>
</feature>
<reference evidence="6 7" key="1">
    <citation type="journal article" date="2010" name="Proc. Natl. Acad. Sci. U.S.A.">
        <title>Insights into evolution of multicellular fungi from the assembled chromosomes of the mushroom Coprinopsis cinerea (Coprinus cinereus).</title>
        <authorList>
            <person name="Stajich J.E."/>
            <person name="Wilke S.K."/>
            <person name="Ahren D."/>
            <person name="Au C.H."/>
            <person name="Birren B.W."/>
            <person name="Borodovsky M."/>
            <person name="Burns C."/>
            <person name="Canback B."/>
            <person name="Casselton L.A."/>
            <person name="Cheng C.K."/>
            <person name="Deng J."/>
            <person name="Dietrich F.S."/>
            <person name="Fargo D.C."/>
            <person name="Farman M.L."/>
            <person name="Gathman A.C."/>
            <person name="Goldberg J."/>
            <person name="Guigo R."/>
            <person name="Hoegger P.J."/>
            <person name="Hooker J.B."/>
            <person name="Huggins A."/>
            <person name="James T.Y."/>
            <person name="Kamada T."/>
            <person name="Kilaru S."/>
            <person name="Kodira C."/>
            <person name="Kues U."/>
            <person name="Kupfer D."/>
            <person name="Kwan H.S."/>
            <person name="Lomsadze A."/>
            <person name="Li W."/>
            <person name="Lilly W.W."/>
            <person name="Ma L.J."/>
            <person name="Mackey A.J."/>
            <person name="Manning G."/>
            <person name="Martin F."/>
            <person name="Muraguchi H."/>
            <person name="Natvig D.O."/>
            <person name="Palmerini H."/>
            <person name="Ramesh M.A."/>
            <person name="Rehmeyer C.J."/>
            <person name="Roe B.A."/>
            <person name="Shenoy N."/>
            <person name="Stanke M."/>
            <person name="Ter-Hovhannisyan V."/>
            <person name="Tunlid A."/>
            <person name="Velagapudi R."/>
            <person name="Vision T.J."/>
            <person name="Zeng Q."/>
            <person name="Zolan M.E."/>
            <person name="Pukkila P.J."/>
        </authorList>
    </citation>
    <scope>NUCLEOTIDE SEQUENCE [LARGE SCALE GENOMIC DNA]</scope>
    <source>
        <strain evidence="7">Okayama-7 / 130 / ATCC MYA-4618 / FGSC 9003</strain>
    </source>
</reference>
<dbReference type="SUPFAM" id="SSF52540">
    <property type="entry name" value="P-loop containing nucleoside triphosphate hydrolases"/>
    <property type="match status" value="1"/>
</dbReference>
<dbReference type="SMART" id="SM00248">
    <property type="entry name" value="ANK"/>
    <property type="match status" value="14"/>
</dbReference>
<feature type="repeat" description="ANK" evidence="3">
    <location>
        <begin position="691"/>
        <end position="712"/>
    </location>
</feature>
<keyword evidence="2 3" id="KW-0040">ANK repeat</keyword>
<sequence>MDSGPTQDFAADLDARRGATETTHGGVSLFQDAYEPAIKGGYAATETVQNAEAEIYKIGHWLTPINFKSQQDEAYSRSVEGTGRWLLQHDQYERWASEDDGVLWCRGIAGAGKTTLASMINLDLQKRFPSLPVLFVFLQQAHQYTVRDIIASLLRQLLESHAEHVLPIVKEGFDRHETEETKASEQELLEWLTRALAPFPKAFITIDALDELLIEEDKAKLLRVLRSLHRSLLFTSRPLDLVQAIFPHAVTMDVRAHDEDIDTFVKRKVQHTSRLKDLLADTEDLKNVVSALQATGAGMFLLTVLQVETLAGSVDMEDLRKKLASLPSGVEDMYRDAWRRMGIQDKEKALLARRVIAWLVYTDQPLTMTMLQHALAVDPESGRFDSQHLVDPGLIVTLIHHTARDVFQKWVLESGVQPHVLIATSCIGYLNHTGLRSLIFADYHGDDHPHVPFDASDRTIRCWKNVLEFLDHADYPFLSYAYKHWGRHARMLAEDELPPIVLEFLLHQPSTYPLDLDAQVCQPCDLGTSLHVAAQIGMSSALPRIPIPGDTTSNRQQTALHLAAFNGHTSFVQTLLESETIPVDAVDCQGQTPLAKASLQGHDGAVRLILGHPNVEVNSKDNRGRTPLWHASAWGQVECMKALLSHPDLDPNIQDSYGRTPLMKTAAWGRYEGMKLLLENPNTLLNLQSDRGETALMLAARFGHTGLVETLLTYAKPIVQEPVPDSGEPSQDGQRELLDINAASKWGLTALMDAAYHGRSNPLRRHSRHEEVTKRADDSEDDNDSPYVAIVKMLLEFPDLDVNAGDRWGRTALMKAAQWGNAQIVAALVADPRVLVNAGDCRGKTALMKAASWGNSTCLGVLLGREDVDANARDAIGETALIKAAVRGMVHCVELLLTVEGIDAKAANDRGETALMKAASMPDSKYQKGGNNPHESGLLAEDESTASSTIEERLATTRAVLPFSNVNAVDDKGRTALMKASLWGELPFVEELLSSPEIDVNIQDIYADTALKKASSWGHDACVSRLLQVPGIHVNAAESPNLLSFGHHTLENKSGEPEVPLHAKGRVSQSALMKAVLWDQRRCAELLLSHPRIDVNEQDDRGRTALIIACTYGRQEIASALILHPSTDVNIKSSWDEFPLWCCIHALNDGDEPPAIDLGGSEQGYVGPTEPIPPSSSPAVYETLVEQLLQRGDIDWQAKGPFRATALMRALQRGQSKIARMILSCGEFDVNEVDDLGESALAKAAGAGECGMDLTKHGLPVVRGCLDPAVGPPLDRSQHP</sequence>
<dbReference type="RefSeq" id="XP_001832121.2">
    <property type="nucleotide sequence ID" value="XM_001832069.2"/>
</dbReference>
<dbReference type="InterPro" id="IPR036770">
    <property type="entry name" value="Ankyrin_rpt-contain_sf"/>
</dbReference>
<keyword evidence="1" id="KW-0677">Repeat</keyword>
<evidence type="ECO:0000256" key="3">
    <source>
        <dbReference type="PROSITE-ProRule" id="PRU00023"/>
    </source>
</evidence>
<comment type="caution">
    <text evidence="6">The sequence shown here is derived from an EMBL/GenBank/DDBJ whole genome shotgun (WGS) entry which is preliminary data.</text>
</comment>
<dbReference type="OMA" id="AYIFCNF"/>
<dbReference type="PROSITE" id="PS50297">
    <property type="entry name" value="ANK_REP_REGION"/>
    <property type="match status" value="2"/>
</dbReference>
<dbReference type="Pfam" id="PF13637">
    <property type="entry name" value="Ank_4"/>
    <property type="match status" value="1"/>
</dbReference>
<dbReference type="Gene3D" id="3.40.50.300">
    <property type="entry name" value="P-loop containing nucleotide triphosphate hydrolases"/>
    <property type="match status" value="1"/>
</dbReference>
<dbReference type="Pfam" id="PF12796">
    <property type="entry name" value="Ank_2"/>
    <property type="match status" value="4"/>
</dbReference>
<protein>
    <submittedName>
        <fullName evidence="6">Ankyrin repeat domain-containing protein 50</fullName>
    </submittedName>
</protein>
<evidence type="ECO:0000313" key="6">
    <source>
        <dbReference type="EMBL" id="EAU89676.2"/>
    </source>
</evidence>
<dbReference type="VEuPathDB" id="FungiDB:CC1G_10703"/>
<dbReference type="SUPFAM" id="SSF48403">
    <property type="entry name" value="Ankyrin repeat"/>
    <property type="match status" value="2"/>
</dbReference>
<dbReference type="HOGENOM" id="CLU_000288_34_23_1"/>
<feature type="region of interest" description="Disordered" evidence="4">
    <location>
        <begin position="760"/>
        <end position="783"/>
    </location>
</feature>
<feature type="domain" description="Nephrocystin 3-like N-terminal" evidence="5">
    <location>
        <begin position="81"/>
        <end position="237"/>
    </location>
</feature>
<dbReference type="Pfam" id="PF00023">
    <property type="entry name" value="Ank"/>
    <property type="match status" value="1"/>
</dbReference>
<dbReference type="AlphaFoldDB" id="A8NBC2"/>
<dbReference type="KEGG" id="cci:CC1G_10703"/>
<dbReference type="OrthoDB" id="448455at2759"/>
<dbReference type="InterPro" id="IPR027417">
    <property type="entry name" value="P-loop_NTPase"/>
</dbReference>
<feature type="compositionally biased region" description="Basic and acidic residues" evidence="4">
    <location>
        <begin position="768"/>
        <end position="777"/>
    </location>
</feature>
<name>A8NBC2_COPC7</name>
<dbReference type="eggNOG" id="KOG0504">
    <property type="taxonomic scope" value="Eukaryota"/>
</dbReference>
<dbReference type="PROSITE" id="PS50088">
    <property type="entry name" value="ANK_REPEAT"/>
    <property type="match status" value="2"/>
</dbReference>
<accession>A8NBC2</accession>
<dbReference type="PANTHER" id="PTHR24173:SF74">
    <property type="entry name" value="ANKYRIN REPEAT DOMAIN-CONTAINING PROTEIN 16"/>
    <property type="match status" value="1"/>
</dbReference>
<proteinExistence type="predicted"/>
<dbReference type="PANTHER" id="PTHR24173">
    <property type="entry name" value="ANKYRIN REPEAT CONTAINING"/>
    <property type="match status" value="1"/>
</dbReference>
<evidence type="ECO:0000256" key="1">
    <source>
        <dbReference type="ARBA" id="ARBA00022737"/>
    </source>
</evidence>
<dbReference type="EMBL" id="AACS02000009">
    <property type="protein sequence ID" value="EAU89676.2"/>
    <property type="molecule type" value="Genomic_DNA"/>
</dbReference>
<keyword evidence="7" id="KW-1185">Reference proteome</keyword>
<dbReference type="STRING" id="240176.A8NBC2"/>
<dbReference type="InParanoid" id="A8NBC2"/>
<organism evidence="6 7">
    <name type="scientific">Coprinopsis cinerea (strain Okayama-7 / 130 / ATCC MYA-4618 / FGSC 9003)</name>
    <name type="common">Inky cap fungus</name>
    <name type="synonym">Hormographiella aspergillata</name>
    <dbReference type="NCBI Taxonomy" id="240176"/>
    <lineage>
        <taxon>Eukaryota</taxon>
        <taxon>Fungi</taxon>
        <taxon>Dikarya</taxon>
        <taxon>Basidiomycota</taxon>
        <taxon>Agaricomycotina</taxon>
        <taxon>Agaricomycetes</taxon>
        <taxon>Agaricomycetidae</taxon>
        <taxon>Agaricales</taxon>
        <taxon>Agaricineae</taxon>
        <taxon>Psathyrellaceae</taxon>
        <taxon>Coprinopsis</taxon>
    </lineage>
</organism>
<evidence type="ECO:0000256" key="2">
    <source>
        <dbReference type="ARBA" id="ARBA00023043"/>
    </source>
</evidence>
<dbReference type="InterPro" id="IPR002110">
    <property type="entry name" value="Ankyrin_rpt"/>
</dbReference>
<dbReference type="InterPro" id="IPR056884">
    <property type="entry name" value="NPHP3-like_N"/>
</dbReference>
<dbReference type="GeneID" id="6008604"/>
<feature type="region of interest" description="Disordered" evidence="4">
    <location>
        <begin position="919"/>
        <end position="940"/>
    </location>
</feature>
<dbReference type="Proteomes" id="UP000001861">
    <property type="component" value="Unassembled WGS sequence"/>
</dbReference>
<dbReference type="Pfam" id="PF24883">
    <property type="entry name" value="NPHP3_N"/>
    <property type="match status" value="1"/>
</dbReference>
<evidence type="ECO:0000256" key="4">
    <source>
        <dbReference type="SAM" id="MobiDB-lite"/>
    </source>
</evidence>
<evidence type="ECO:0000259" key="5">
    <source>
        <dbReference type="Pfam" id="PF24883"/>
    </source>
</evidence>
<gene>
    <name evidence="6" type="ORF">CC1G_10703</name>
</gene>
<dbReference type="Gene3D" id="1.25.40.20">
    <property type="entry name" value="Ankyrin repeat-containing domain"/>
    <property type="match status" value="6"/>
</dbReference>